<dbReference type="SMART" id="SM00490">
    <property type="entry name" value="HELICc"/>
    <property type="match status" value="1"/>
</dbReference>
<feature type="region of interest" description="Disordered" evidence="1">
    <location>
        <begin position="354"/>
        <end position="391"/>
    </location>
</feature>
<organism evidence="3 4">
    <name type="scientific">Favolaschia claudopus</name>
    <dbReference type="NCBI Taxonomy" id="2862362"/>
    <lineage>
        <taxon>Eukaryota</taxon>
        <taxon>Fungi</taxon>
        <taxon>Dikarya</taxon>
        <taxon>Basidiomycota</taxon>
        <taxon>Agaricomycotina</taxon>
        <taxon>Agaricomycetes</taxon>
        <taxon>Agaricomycetidae</taxon>
        <taxon>Agaricales</taxon>
        <taxon>Marasmiineae</taxon>
        <taxon>Mycenaceae</taxon>
        <taxon>Favolaschia</taxon>
    </lineage>
</organism>
<dbReference type="Gene3D" id="3.40.50.300">
    <property type="entry name" value="P-loop containing nucleotide triphosphate hydrolases"/>
    <property type="match status" value="1"/>
</dbReference>
<gene>
    <name evidence="3" type="ORF">R3P38DRAFT_2814157</name>
</gene>
<feature type="domain" description="Helicase C-terminal" evidence="2">
    <location>
        <begin position="51"/>
        <end position="208"/>
    </location>
</feature>
<protein>
    <recommendedName>
        <fullName evidence="2">Helicase C-terminal domain-containing protein</fullName>
    </recommendedName>
</protein>
<evidence type="ECO:0000259" key="2">
    <source>
        <dbReference type="PROSITE" id="PS51194"/>
    </source>
</evidence>
<evidence type="ECO:0000256" key="1">
    <source>
        <dbReference type="SAM" id="MobiDB-lite"/>
    </source>
</evidence>
<dbReference type="EMBL" id="JAWWNJ010000219">
    <property type="protein sequence ID" value="KAK6969593.1"/>
    <property type="molecule type" value="Genomic_DNA"/>
</dbReference>
<dbReference type="AlphaFoldDB" id="A0AAV9Z3Y4"/>
<dbReference type="Pfam" id="PF00271">
    <property type="entry name" value="Helicase_C"/>
    <property type="match status" value="1"/>
</dbReference>
<keyword evidence="4" id="KW-1185">Reference proteome</keyword>
<feature type="compositionally biased region" description="Polar residues" evidence="1">
    <location>
        <begin position="314"/>
        <end position="325"/>
    </location>
</feature>
<feature type="region of interest" description="Disordered" evidence="1">
    <location>
        <begin position="311"/>
        <end position="336"/>
    </location>
</feature>
<accession>A0AAV9Z3Y4</accession>
<dbReference type="InterPro" id="IPR001650">
    <property type="entry name" value="Helicase_C-like"/>
</dbReference>
<sequence length="461" mass="50953">MPRDISLEIIVFILVQGPYSELSRPSWKEGWLEPKFSNTGTARCEVQGSSKLEDAFTAVKIRVASPESVSHHAGSGWLMLDHAASLISFSERVFITAVSDLRHPSYAPAQPHHHLVRRFERGAIKILVSTAIGSHGQDIPDISIVIRFGAADPLEQLKQEMGRAGRDPQIFAQAHFLVEKSCFQATNADSKKKKKKKSRDVPGVGWILLWPPRGCIRVIGLCAKQHDEKDHGHVSGEGDTGVDADMSDADIKVKCAQCEGDHVANDRHCPARARYMGVLREREETGGKTRARGKGKKDAGSGWTVVASERCEASNPSLKPSKSALNNNNNNNPNHHHRFRVLVVPPASCHGRSIAADSSLAQDRPPPWTRFRPRTMPPAPDKPRQSYPPFRPRQRRAAYRAGARAQPNSSLFARSSPRSLLEQLALVTALAVVMRKFGSVRVRRVFHRTQNLNLTFGSGNC</sequence>
<feature type="region of interest" description="Disordered" evidence="1">
    <location>
        <begin position="283"/>
        <end position="302"/>
    </location>
</feature>
<comment type="caution">
    <text evidence="3">The sequence shown here is derived from an EMBL/GenBank/DDBJ whole genome shotgun (WGS) entry which is preliminary data.</text>
</comment>
<reference evidence="3 4" key="1">
    <citation type="journal article" date="2024" name="J Genomics">
        <title>Draft genome sequencing and assembly of Favolaschia claudopus CIRM-BRFM 2984 isolated from oak limbs.</title>
        <authorList>
            <person name="Navarro D."/>
            <person name="Drula E."/>
            <person name="Chaduli D."/>
            <person name="Cazenave R."/>
            <person name="Ahrendt S."/>
            <person name="Wang J."/>
            <person name="Lipzen A."/>
            <person name="Daum C."/>
            <person name="Barry K."/>
            <person name="Grigoriev I.V."/>
            <person name="Favel A."/>
            <person name="Rosso M.N."/>
            <person name="Martin F."/>
        </authorList>
    </citation>
    <scope>NUCLEOTIDE SEQUENCE [LARGE SCALE GENOMIC DNA]</scope>
    <source>
        <strain evidence="3 4">CIRM-BRFM 2984</strain>
    </source>
</reference>
<dbReference type="SUPFAM" id="SSF52540">
    <property type="entry name" value="P-loop containing nucleoside triphosphate hydrolases"/>
    <property type="match status" value="1"/>
</dbReference>
<evidence type="ECO:0000313" key="4">
    <source>
        <dbReference type="Proteomes" id="UP001362999"/>
    </source>
</evidence>
<name>A0AAV9Z3Y4_9AGAR</name>
<dbReference type="PROSITE" id="PS51194">
    <property type="entry name" value="HELICASE_CTER"/>
    <property type="match status" value="1"/>
</dbReference>
<evidence type="ECO:0000313" key="3">
    <source>
        <dbReference type="EMBL" id="KAK6969593.1"/>
    </source>
</evidence>
<dbReference type="InterPro" id="IPR027417">
    <property type="entry name" value="P-loop_NTPase"/>
</dbReference>
<dbReference type="CDD" id="cd18785">
    <property type="entry name" value="SF2_C"/>
    <property type="match status" value="1"/>
</dbReference>
<dbReference type="Proteomes" id="UP001362999">
    <property type="component" value="Unassembled WGS sequence"/>
</dbReference>
<proteinExistence type="predicted"/>